<dbReference type="EMBL" id="JAWJAY010000001">
    <property type="protein sequence ID" value="MDV2883668.1"/>
    <property type="molecule type" value="Genomic_DNA"/>
</dbReference>
<reference evidence="2" key="1">
    <citation type="submission" date="2023-10" db="EMBL/GenBank/DDBJ databases">
        <title>Screening of Alkalihalophilus pseudofirmusBZ-TG-HK211 and Its Alleviation of Salt Stress on Rapeseed Growth.</title>
        <authorList>
            <person name="Zhao B."/>
            <person name="Guo T."/>
        </authorList>
    </citation>
    <scope>NUCLEOTIDE SEQUENCE</scope>
    <source>
        <strain evidence="2">BZ-TG-HK211</strain>
    </source>
</reference>
<feature type="domain" description="MucB/RseB N-terminal" evidence="1">
    <location>
        <begin position="119"/>
        <end position="181"/>
    </location>
</feature>
<dbReference type="InterPro" id="IPR052944">
    <property type="entry name" value="Sporulation_related"/>
</dbReference>
<evidence type="ECO:0000313" key="3">
    <source>
        <dbReference type="Proteomes" id="UP001285636"/>
    </source>
</evidence>
<protein>
    <submittedName>
        <fullName evidence="2">Sigma-E factor regulatory protein RseB domain-containing protein</fullName>
    </submittedName>
</protein>
<evidence type="ECO:0000313" key="2">
    <source>
        <dbReference type="EMBL" id="MDV2883668.1"/>
    </source>
</evidence>
<sequence>MKNVAIGVMSILLIIVSGCQMRGLSGNEVMASMLEANQTAISYYMETDYQGNDGDPFTMKEWRMADGKFRTEMYEGEKLVYVSLYSDIGHVLLDYEEEQLITYDSPETASYLTQTPRESMMQMLEAMHDHYDIKMKEEAKLLDREVFILKLSSKQSDNDEMELWIDKENWVLLKTDFVFEEEWMTSEAAAFDINPKMEESLFIIDDTIDFEPVSLNDLVTNEVIDLEEAKVRADFDILIPSEEYHFHEATTYPRPEDEMGVTLTYSDADGRHLFSYEVFKRDEPLAAVFGNEEEITVRESPGLLIWDHSLKMVAWQEDGVQYSFYPENDLVTKEKALQIVAGLR</sequence>
<dbReference type="PROSITE" id="PS51257">
    <property type="entry name" value="PROKAR_LIPOPROTEIN"/>
    <property type="match status" value="1"/>
</dbReference>
<proteinExistence type="predicted"/>
<comment type="caution">
    <text evidence="2">The sequence shown here is derived from an EMBL/GenBank/DDBJ whole genome shotgun (WGS) entry which is preliminary data.</text>
</comment>
<dbReference type="Gene3D" id="2.50.20.10">
    <property type="entry name" value="Lipoprotein localisation LolA/LolB/LppX"/>
    <property type="match status" value="1"/>
</dbReference>
<organism evidence="2 3">
    <name type="scientific">Alkalihalophilus pseudofirmus</name>
    <name type="common">Bacillus pseudofirmus</name>
    <dbReference type="NCBI Taxonomy" id="79885"/>
    <lineage>
        <taxon>Bacteria</taxon>
        <taxon>Bacillati</taxon>
        <taxon>Bacillota</taxon>
        <taxon>Bacilli</taxon>
        <taxon>Bacillales</taxon>
        <taxon>Bacillaceae</taxon>
        <taxon>Alkalihalophilus</taxon>
    </lineage>
</organism>
<dbReference type="Proteomes" id="UP001285636">
    <property type="component" value="Unassembled WGS sequence"/>
</dbReference>
<evidence type="ECO:0000259" key="1">
    <source>
        <dbReference type="Pfam" id="PF03888"/>
    </source>
</evidence>
<dbReference type="AlphaFoldDB" id="A0AAJ2NLC5"/>
<gene>
    <name evidence="2" type="ORF">RYX45_00645</name>
</gene>
<dbReference type="InterPro" id="IPR033434">
    <property type="entry name" value="MucB/RseB_N"/>
</dbReference>
<dbReference type="PANTHER" id="PTHR37507:SF2">
    <property type="entry name" value="SPORULATION PROTEIN YDCC"/>
    <property type="match status" value="1"/>
</dbReference>
<name>A0AAJ2NLC5_ALKPS</name>
<dbReference type="PANTHER" id="PTHR37507">
    <property type="entry name" value="SPORULATION PROTEIN YDCC"/>
    <property type="match status" value="1"/>
</dbReference>
<accession>A0AAJ2NLC5</accession>
<dbReference type="Pfam" id="PF03888">
    <property type="entry name" value="MucB_RseB"/>
    <property type="match status" value="1"/>
</dbReference>
<dbReference type="RefSeq" id="WP_323465574.1">
    <property type="nucleotide sequence ID" value="NZ_CP144224.1"/>
</dbReference>